<dbReference type="InterPro" id="IPR016032">
    <property type="entry name" value="Sig_transdc_resp-reg_C-effctor"/>
</dbReference>
<organism evidence="6 7">
    <name type="scientific">Senegalimassilia faecalis</name>
    <dbReference type="NCBI Taxonomy" id="2509433"/>
    <lineage>
        <taxon>Bacteria</taxon>
        <taxon>Bacillati</taxon>
        <taxon>Actinomycetota</taxon>
        <taxon>Coriobacteriia</taxon>
        <taxon>Coriobacteriales</taxon>
        <taxon>Coriobacteriaceae</taxon>
        <taxon>Senegalimassilia</taxon>
    </lineage>
</organism>
<dbReference type="GO" id="GO:0003677">
    <property type="term" value="F:DNA binding"/>
    <property type="evidence" value="ECO:0007669"/>
    <property type="project" value="UniProtKB-KW"/>
</dbReference>
<dbReference type="PROSITE" id="PS50043">
    <property type="entry name" value="HTH_LUXR_2"/>
    <property type="match status" value="1"/>
</dbReference>
<dbReference type="OrthoDB" id="3197465at2"/>
<accession>A0A4Q2K1I4</accession>
<evidence type="ECO:0000313" key="6">
    <source>
        <dbReference type="EMBL" id="RXZ55146.1"/>
    </source>
</evidence>
<evidence type="ECO:0000256" key="3">
    <source>
        <dbReference type="ARBA" id="ARBA00023163"/>
    </source>
</evidence>
<sequence length="391" mass="42504">MMRESRRFRACPALVWMDHSSRLIMPTPRLIVRVGACALGIGLADGVARQVFISLTGISSFDFYHPAMLTSSVVLAVLLVGFELLRRDNTFRGLYKLITFTIAASIAFVPSLSNLAGLYWLGPLITLIGYNAFNAFVWILLADLTYNFRLSAAATFGIGWGMLTLGSTAGQMLAAPLGSTVPLTPQLASFLAACGTLVVFAVCLFVMKDDDLVDIVDRQNMVMSVGENMADDEGECGEDDEEGDSHAQALAAGAIIIQHQIGVARTIDEIMDDANIDPADIPHIDPLTPEEAANDPIAQKLAPLVAESKENPPKKKPAPFKARCTKLARDCGLTPRETEILILFAKGRSAARIQEELVISRGTVTTHLQHIYRKVDVHSKQELLDVIEAQK</sequence>
<feature type="transmembrane region" description="Helical" evidence="4">
    <location>
        <begin position="153"/>
        <end position="175"/>
    </location>
</feature>
<keyword evidence="7" id="KW-1185">Reference proteome</keyword>
<feature type="transmembrane region" description="Helical" evidence="4">
    <location>
        <begin position="118"/>
        <end position="141"/>
    </location>
</feature>
<evidence type="ECO:0000259" key="5">
    <source>
        <dbReference type="PROSITE" id="PS50043"/>
    </source>
</evidence>
<dbReference type="CDD" id="cd06170">
    <property type="entry name" value="LuxR_C_like"/>
    <property type="match status" value="1"/>
</dbReference>
<dbReference type="Pfam" id="PF00196">
    <property type="entry name" value="GerE"/>
    <property type="match status" value="1"/>
</dbReference>
<evidence type="ECO:0000313" key="7">
    <source>
        <dbReference type="Proteomes" id="UP000293345"/>
    </source>
</evidence>
<gene>
    <name evidence="6" type="ORF">ET524_07740</name>
</gene>
<evidence type="ECO:0000256" key="4">
    <source>
        <dbReference type="SAM" id="Phobius"/>
    </source>
</evidence>
<feature type="domain" description="HTH luxR-type" evidence="5">
    <location>
        <begin position="326"/>
        <end position="391"/>
    </location>
</feature>
<keyword evidence="3" id="KW-0804">Transcription</keyword>
<dbReference type="PRINTS" id="PR00038">
    <property type="entry name" value="HTHLUXR"/>
</dbReference>
<keyword evidence="2" id="KW-0238">DNA-binding</keyword>
<dbReference type="EMBL" id="SDPW01000001">
    <property type="protein sequence ID" value="RXZ55146.1"/>
    <property type="molecule type" value="Genomic_DNA"/>
</dbReference>
<feature type="transmembrane region" description="Helical" evidence="4">
    <location>
        <begin position="187"/>
        <end position="207"/>
    </location>
</feature>
<protein>
    <submittedName>
        <fullName evidence="6">LuxR family transcriptional regulator</fullName>
    </submittedName>
</protein>
<feature type="transmembrane region" description="Helical" evidence="4">
    <location>
        <begin position="63"/>
        <end position="82"/>
    </location>
</feature>
<dbReference type="Proteomes" id="UP000293345">
    <property type="component" value="Unassembled WGS sequence"/>
</dbReference>
<evidence type="ECO:0000256" key="1">
    <source>
        <dbReference type="ARBA" id="ARBA00023015"/>
    </source>
</evidence>
<dbReference type="GO" id="GO:0006355">
    <property type="term" value="P:regulation of DNA-templated transcription"/>
    <property type="evidence" value="ECO:0007669"/>
    <property type="project" value="InterPro"/>
</dbReference>
<keyword evidence="4" id="KW-0812">Transmembrane</keyword>
<dbReference type="InterPro" id="IPR000792">
    <property type="entry name" value="Tscrpt_reg_LuxR_C"/>
</dbReference>
<keyword evidence="4" id="KW-1133">Transmembrane helix</keyword>
<proteinExistence type="predicted"/>
<dbReference type="SMART" id="SM00421">
    <property type="entry name" value="HTH_LUXR"/>
    <property type="match status" value="1"/>
</dbReference>
<dbReference type="InterPro" id="IPR036388">
    <property type="entry name" value="WH-like_DNA-bd_sf"/>
</dbReference>
<dbReference type="SUPFAM" id="SSF46894">
    <property type="entry name" value="C-terminal effector domain of the bipartite response regulators"/>
    <property type="match status" value="1"/>
</dbReference>
<keyword evidence="1" id="KW-0805">Transcription regulation</keyword>
<reference evidence="6 7" key="1">
    <citation type="submission" date="2019-01" db="EMBL/GenBank/DDBJ databases">
        <title>Senegalimassilia sp. nov. KGMB04484 isolated human feces.</title>
        <authorList>
            <person name="Han K.-I."/>
            <person name="Kim J.-S."/>
            <person name="Lee K.C."/>
            <person name="Suh M.K."/>
            <person name="Eom M.K."/>
            <person name="Lee J.H."/>
            <person name="Park S.-H."/>
            <person name="Kang S.W."/>
            <person name="Park J.-E."/>
            <person name="Oh B.S."/>
            <person name="Yu S.Y."/>
            <person name="Choi S.-H."/>
            <person name="Lee D.H."/>
            <person name="Yoon H."/>
            <person name="Kim B.-Y."/>
            <person name="Lee J.H."/>
            <person name="Lee J.-S."/>
        </authorList>
    </citation>
    <scope>NUCLEOTIDE SEQUENCE [LARGE SCALE GENOMIC DNA]</scope>
    <source>
        <strain evidence="6 7">KGMB04484</strain>
    </source>
</reference>
<feature type="transmembrane region" description="Helical" evidence="4">
    <location>
        <begin position="30"/>
        <end position="51"/>
    </location>
</feature>
<keyword evidence="4" id="KW-0472">Membrane</keyword>
<dbReference type="PANTHER" id="PTHR44688:SF16">
    <property type="entry name" value="DNA-BINDING TRANSCRIPTIONAL ACTIVATOR DEVR_DOSR"/>
    <property type="match status" value="1"/>
</dbReference>
<dbReference type="AlphaFoldDB" id="A0A4Q2K1I4"/>
<dbReference type="Gene3D" id="1.10.10.10">
    <property type="entry name" value="Winged helix-like DNA-binding domain superfamily/Winged helix DNA-binding domain"/>
    <property type="match status" value="1"/>
</dbReference>
<evidence type="ECO:0000256" key="2">
    <source>
        <dbReference type="ARBA" id="ARBA00023125"/>
    </source>
</evidence>
<comment type="caution">
    <text evidence="6">The sequence shown here is derived from an EMBL/GenBank/DDBJ whole genome shotgun (WGS) entry which is preliminary data.</text>
</comment>
<dbReference type="PANTHER" id="PTHR44688">
    <property type="entry name" value="DNA-BINDING TRANSCRIPTIONAL ACTIVATOR DEVR_DOSR"/>
    <property type="match status" value="1"/>
</dbReference>
<name>A0A4Q2K1I4_9ACTN</name>
<feature type="transmembrane region" description="Helical" evidence="4">
    <location>
        <begin position="94"/>
        <end position="112"/>
    </location>
</feature>